<keyword evidence="2" id="KW-1185">Reference proteome</keyword>
<accession>A0A1N7NT97</accession>
<protein>
    <submittedName>
        <fullName evidence="1">Nucleotidyl transferase AbiEii toxin, Type IV TA system</fullName>
    </submittedName>
</protein>
<reference evidence="2" key="1">
    <citation type="submission" date="2017-01" db="EMBL/GenBank/DDBJ databases">
        <authorList>
            <person name="Varghese N."/>
            <person name="Submissions S."/>
        </authorList>
    </citation>
    <scope>NUCLEOTIDE SEQUENCE [LARGE SCALE GENOMIC DNA]</scope>
    <source>
        <strain evidence="2">DSM 23145</strain>
    </source>
</reference>
<dbReference type="Gene3D" id="3.10.450.620">
    <property type="entry name" value="JHP933, nucleotidyltransferase-like core domain"/>
    <property type="match status" value="1"/>
</dbReference>
<dbReference type="Pfam" id="PF08843">
    <property type="entry name" value="AbiEii"/>
    <property type="match status" value="1"/>
</dbReference>
<dbReference type="AlphaFoldDB" id="A0A1N7NT97"/>
<name>A0A1N7NT97_9FLAO</name>
<keyword evidence="1" id="KW-0808">Transferase</keyword>
<organism evidence="1 2">
    <name type="scientific">Kaistella chaponensis</name>
    <dbReference type="NCBI Taxonomy" id="713588"/>
    <lineage>
        <taxon>Bacteria</taxon>
        <taxon>Pseudomonadati</taxon>
        <taxon>Bacteroidota</taxon>
        <taxon>Flavobacteriia</taxon>
        <taxon>Flavobacteriales</taxon>
        <taxon>Weeksellaceae</taxon>
        <taxon>Chryseobacterium group</taxon>
        <taxon>Kaistella</taxon>
    </lineage>
</organism>
<proteinExistence type="predicted"/>
<gene>
    <name evidence="1" type="ORF">SAMN05421789_11725</name>
</gene>
<dbReference type="STRING" id="713588.SAMN05421789_11725"/>
<evidence type="ECO:0000313" key="1">
    <source>
        <dbReference type="EMBL" id="SIT01516.1"/>
    </source>
</evidence>
<dbReference type="InterPro" id="IPR014942">
    <property type="entry name" value="AbiEii"/>
</dbReference>
<dbReference type="GO" id="GO:0016740">
    <property type="term" value="F:transferase activity"/>
    <property type="evidence" value="ECO:0007669"/>
    <property type="project" value="UniProtKB-KW"/>
</dbReference>
<dbReference type="Proteomes" id="UP000185839">
    <property type="component" value="Unassembled WGS sequence"/>
</dbReference>
<sequence length="340" mass="40245">MRQMKNKFLSLPEQTRINAFNQIAEKKGISPFAVEKDWWVTQSLSIIFEMEEAPFLVFKGGTSLSKSWNLIQRFSEDIDLAIDREFLGFSEIPKRKTNLRKKSGKFVSEEFYPKLQKRFNEKGIGEDVRFTLEEAQSSDQDPRIINIYYPTLIVAIGYMNPRVQIEVGCRSLKDPYSNCLVSSFIDEEYKNLDFSELAFNVPSVNPERTFLEKIFLLHEEFQKPFEKIRVNRLSRHLYDIYSLYHSEFKDKALQDKELYQTIVQHRIEFTKIAGVDYSLHTPKTINPIPPDEIIKQWERDYETMKSEMLYSEYRPDFSEIIKTLEKLKLEINSLGWDKFS</sequence>
<evidence type="ECO:0000313" key="2">
    <source>
        <dbReference type="Proteomes" id="UP000185839"/>
    </source>
</evidence>
<dbReference type="EMBL" id="FTOI01000017">
    <property type="protein sequence ID" value="SIT01516.1"/>
    <property type="molecule type" value="Genomic_DNA"/>
</dbReference>